<evidence type="ECO:0000313" key="14">
    <source>
        <dbReference type="EMBL" id="RHE74876.1"/>
    </source>
</evidence>
<sequence>MLMPSIFGENLFDDDWMNFPFNDEFWGKKNPLYGKHAQNMMKTDIRETDGSYELDIDLPGFKKDEIKVQLKDGYLTLSAAKGLDKDAKDKEGNYIRRERYAGSMSRSFYVGDGVKEEDIHAKYEDGILKLSLPKKAPKAVEEKDGYIAIEG</sequence>
<evidence type="ECO:0000313" key="30">
    <source>
        <dbReference type="Proteomes" id="UP000284220"/>
    </source>
</evidence>
<dbReference type="Proteomes" id="UP000283928">
    <property type="component" value="Unassembled WGS sequence"/>
</dbReference>
<dbReference type="InterPro" id="IPR002068">
    <property type="entry name" value="A-crystallin/Hsp20_dom"/>
</dbReference>
<evidence type="ECO:0000313" key="11">
    <source>
        <dbReference type="EMBL" id="RGV60981.1"/>
    </source>
</evidence>
<evidence type="ECO:0000313" key="10">
    <source>
        <dbReference type="EMBL" id="RGS71011.1"/>
    </source>
</evidence>
<evidence type="ECO:0000313" key="4">
    <source>
        <dbReference type="EMBL" id="CUO70945.1"/>
    </source>
</evidence>
<dbReference type="EMBL" id="CZBA01000011">
    <property type="protein sequence ID" value="CUP65607.1"/>
    <property type="molecule type" value="Genomic_DNA"/>
</dbReference>
<dbReference type="Proteomes" id="UP000265808">
    <property type="component" value="Unassembled WGS sequence"/>
</dbReference>
<evidence type="ECO:0000313" key="5">
    <source>
        <dbReference type="EMBL" id="CUP65607.1"/>
    </source>
</evidence>
<dbReference type="Proteomes" id="UP000285897">
    <property type="component" value="Unassembled WGS sequence"/>
</dbReference>
<evidence type="ECO:0000313" key="15">
    <source>
        <dbReference type="EMBL" id="RHG14951.1"/>
    </source>
</evidence>
<dbReference type="EMBL" id="QRJH01000009">
    <property type="protein sequence ID" value="RHH16280.1"/>
    <property type="molecule type" value="Genomic_DNA"/>
</dbReference>
<evidence type="ECO:0000313" key="7">
    <source>
        <dbReference type="EMBL" id="RGN86052.1"/>
    </source>
</evidence>
<dbReference type="EMBL" id="QSHL01000011">
    <property type="protein sequence ID" value="RHC04172.1"/>
    <property type="molecule type" value="Genomic_DNA"/>
</dbReference>
<dbReference type="Proteomes" id="UP000261222">
    <property type="component" value="Unassembled WGS sequence"/>
</dbReference>
<reference evidence="20 37" key="4">
    <citation type="submission" date="2019-07" db="EMBL/GenBank/DDBJ databases">
        <authorList>
            <person name="Hibberd C M."/>
            <person name="Gehrig L. J."/>
            <person name="Chang H.-W."/>
            <person name="Venkatesh S."/>
        </authorList>
    </citation>
    <scope>NUCLEOTIDE SEQUENCE [LARGE SCALE GENOMIC DNA]</scope>
    <source>
        <strain evidence="20">Ruminococcus_obeum_SSTS_Bg7063</strain>
    </source>
</reference>
<dbReference type="InterPro" id="IPR031107">
    <property type="entry name" value="Small_HSP"/>
</dbReference>
<evidence type="ECO:0000313" key="34">
    <source>
        <dbReference type="Proteomes" id="UP000285839"/>
    </source>
</evidence>
<dbReference type="SUPFAM" id="SSF49764">
    <property type="entry name" value="HSP20-like chaperones"/>
    <property type="match status" value="1"/>
</dbReference>
<dbReference type="EMBL" id="QROE01000010">
    <property type="protein sequence ID" value="RHK92415.1"/>
    <property type="molecule type" value="Genomic_DNA"/>
</dbReference>
<dbReference type="EMBL" id="QRZI01000014">
    <property type="protein sequence ID" value="RGV60981.1"/>
    <property type="molecule type" value="Genomic_DNA"/>
</dbReference>
<keyword evidence="37" id="KW-1185">Reference proteome</keyword>
<evidence type="ECO:0000313" key="29">
    <source>
        <dbReference type="Proteomes" id="UP000284024"/>
    </source>
</evidence>
<evidence type="ECO:0000313" key="24">
    <source>
        <dbReference type="Proteomes" id="UP000261222"/>
    </source>
</evidence>
<dbReference type="Proteomes" id="UP000095413">
    <property type="component" value="Unassembled WGS sequence"/>
</dbReference>
<dbReference type="EMBL" id="CABHNB010000019">
    <property type="protein sequence ID" value="VUX03446.1"/>
    <property type="molecule type" value="Genomic_DNA"/>
</dbReference>
<evidence type="ECO:0000313" key="28">
    <source>
        <dbReference type="Proteomes" id="UP000283928"/>
    </source>
</evidence>
<dbReference type="EMBL" id="QRUH01000001">
    <property type="protein sequence ID" value="RGR51514.1"/>
    <property type="molecule type" value="Genomic_DNA"/>
</dbReference>
<evidence type="ECO:0000313" key="8">
    <source>
        <dbReference type="EMBL" id="RGQ02337.1"/>
    </source>
</evidence>
<dbReference type="Proteomes" id="UP000284220">
    <property type="component" value="Unassembled WGS sequence"/>
</dbReference>
<gene>
    <name evidence="18" type="ORF">DW021_00105</name>
    <name evidence="17" type="ORF">DW040_16460</name>
    <name evidence="16" type="ORF">DW222_14990</name>
    <name evidence="15" type="ORF">DW272_15370</name>
    <name evidence="14" type="ORF">DW723_09205</name>
    <name evidence="13" type="ORF">DW767_18115</name>
    <name evidence="12" type="ORF">DW859_13540</name>
    <name evidence="11" type="ORF">DWW07_15755</name>
    <name evidence="10" type="ORF">DWX77_12545</name>
    <name evidence="9" type="ORF">DWY46_02620</name>
    <name evidence="8" type="ORF">DWZ12_15820</name>
    <name evidence="7" type="ORF">DXB38_13075</name>
    <name evidence="6" type="ORF">DXB81_16605</name>
    <name evidence="19" type="ORF">EAI82_13305</name>
    <name evidence="4" type="ORF">ERS852394_02818</name>
    <name evidence="5" type="ORF">ERS852533_02102</name>
    <name evidence="20" type="ORF">ROSSTS7063_01369</name>
</gene>
<dbReference type="EMBL" id="QSUZ01000020">
    <property type="protein sequence ID" value="RGN86052.1"/>
    <property type="molecule type" value="Genomic_DNA"/>
</dbReference>
<evidence type="ECO:0000313" key="19">
    <source>
        <dbReference type="EMBL" id="RYT63515.1"/>
    </source>
</evidence>
<reference evidence="21 22" key="1">
    <citation type="submission" date="2015-09" db="EMBL/GenBank/DDBJ databases">
        <authorList>
            <consortium name="Pathogen Informatics"/>
        </authorList>
    </citation>
    <scope>NUCLEOTIDE SEQUENCE [LARGE SCALE GENOMIC DNA]</scope>
    <source>
        <strain evidence="4 21">2789STDY5608837</strain>
        <strain evidence="5 22">2789STDY5834921</strain>
    </source>
</reference>
<dbReference type="Pfam" id="PF00011">
    <property type="entry name" value="HSP20"/>
    <property type="match status" value="1"/>
</dbReference>
<evidence type="ECO:0000313" key="13">
    <source>
        <dbReference type="EMBL" id="RHE09248.1"/>
    </source>
</evidence>
<evidence type="ECO:0000313" key="23">
    <source>
        <dbReference type="Proteomes" id="UP000261105"/>
    </source>
</evidence>
<dbReference type="RefSeq" id="WP_044925128.1">
    <property type="nucleotide sequence ID" value="NZ_CABHNB010000019.1"/>
</dbReference>
<evidence type="ECO:0000313" key="17">
    <source>
        <dbReference type="EMBL" id="RHK92415.1"/>
    </source>
</evidence>
<dbReference type="EMBL" id="QRVV01000044">
    <property type="protein sequence ID" value="RGS71011.1"/>
    <property type="molecule type" value="Genomic_DNA"/>
</dbReference>
<dbReference type="CDD" id="cd06471">
    <property type="entry name" value="ACD_LpsHSP_like"/>
    <property type="match status" value="1"/>
</dbReference>
<accession>A0A174HDG5</accession>
<dbReference type="EMBL" id="QRHZ01000011">
    <property type="protein sequence ID" value="RHG14951.1"/>
    <property type="molecule type" value="Genomic_DNA"/>
</dbReference>
<evidence type="ECO:0000313" key="12">
    <source>
        <dbReference type="EMBL" id="RHC04172.1"/>
    </source>
</evidence>
<evidence type="ECO:0000313" key="18">
    <source>
        <dbReference type="EMBL" id="RHL50120.1"/>
    </source>
</evidence>
<dbReference type="EMBL" id="QSUB01000011">
    <property type="protein sequence ID" value="RGN01976.1"/>
    <property type="molecule type" value="Genomic_DNA"/>
</dbReference>
<dbReference type="EMBL" id="CYZD01000020">
    <property type="protein sequence ID" value="CUO70945.1"/>
    <property type="molecule type" value="Genomic_DNA"/>
</dbReference>
<protein>
    <submittedName>
        <fullName evidence="6">Hsp20/alpha crystallin family protein</fullName>
    </submittedName>
    <submittedName>
        <fullName evidence="4">Probable Hsp20 family chaperone</fullName>
    </submittedName>
    <submittedName>
        <fullName evidence="20">Putative Hsp20 family chaperone</fullName>
    </submittedName>
</protein>
<evidence type="ECO:0000313" key="35">
    <source>
        <dbReference type="Proteomes" id="UP000285897"/>
    </source>
</evidence>
<feature type="domain" description="SHSP" evidence="3">
    <location>
        <begin position="34"/>
        <end position="150"/>
    </location>
</feature>
<dbReference type="OrthoDB" id="9811615at2"/>
<dbReference type="Proteomes" id="UP000261105">
    <property type="component" value="Unassembled WGS sequence"/>
</dbReference>
<dbReference type="Proteomes" id="UP000283585">
    <property type="component" value="Unassembled WGS sequence"/>
</dbReference>
<dbReference type="Proteomes" id="UP000284024">
    <property type="component" value="Unassembled WGS sequence"/>
</dbReference>
<dbReference type="EMBL" id="QRSS01000033">
    <property type="protein sequence ID" value="RGQ02337.1"/>
    <property type="molecule type" value="Genomic_DNA"/>
</dbReference>
<dbReference type="EMBL" id="QSJW01000016">
    <property type="protein sequence ID" value="RHE09248.1"/>
    <property type="molecule type" value="Genomic_DNA"/>
</dbReference>
<evidence type="ECO:0000256" key="2">
    <source>
        <dbReference type="RuleBase" id="RU003616"/>
    </source>
</evidence>
<evidence type="ECO:0000313" key="21">
    <source>
        <dbReference type="Proteomes" id="UP000095409"/>
    </source>
</evidence>
<dbReference type="Proteomes" id="UP000284242">
    <property type="component" value="Unassembled WGS sequence"/>
</dbReference>
<reference evidence="23 24" key="2">
    <citation type="submission" date="2018-08" db="EMBL/GenBank/DDBJ databases">
        <title>A genome reference for cultivated species of the human gut microbiota.</title>
        <authorList>
            <person name="Zou Y."/>
            <person name="Xue W."/>
            <person name="Luo G."/>
        </authorList>
    </citation>
    <scope>NUCLEOTIDE SEQUENCE [LARGE SCALE GENOMIC DNA]</scope>
    <source>
        <strain evidence="11 26">AF14-23</strain>
        <strain evidence="10 31">AF21-24</strain>
        <strain evidence="9 34">AF25-21</strain>
        <strain evidence="8 27">AF29-2BH</strain>
        <strain evidence="18 35">AF37-6AC</strain>
        <strain evidence="17 32">AF39-4</strain>
        <strain evidence="16 29">AM18-2AC</strain>
        <strain evidence="15 30">AM22-9LB</strain>
        <strain evidence="14 28">AM27-32LB</strain>
        <strain evidence="13 33">AM29-25AC</strain>
        <strain evidence="12 25">AM37-4AC</strain>
        <strain evidence="7 23">OM03-6</strain>
        <strain evidence="6 24">OM06-11AA</strain>
    </source>
</reference>
<proteinExistence type="inferred from homology"/>
<evidence type="ECO:0000313" key="25">
    <source>
        <dbReference type="Proteomes" id="UP000265808"/>
    </source>
</evidence>
<dbReference type="GeneID" id="79805470"/>
<reference evidence="19 36" key="3">
    <citation type="journal article" date="2019" name="Science, e1252229">
        <title>Invertible promoters mediate bacterial phase variation, antibiotic resistance, and host adaptation in the gut.</title>
        <authorList>
            <person name="Jiang X."/>
            <person name="Hall A.B."/>
            <person name="Arthur T.D."/>
            <person name="Plichta D.R."/>
            <person name="Covington C.T."/>
            <person name="Poyet M."/>
            <person name="Crothers J."/>
            <person name="Moses P.L."/>
            <person name="Tolonen A.C."/>
            <person name="Vlamakis H."/>
            <person name="Alm E.J."/>
            <person name="Xavier R.J."/>
        </authorList>
    </citation>
    <scope>NUCLEOTIDE SEQUENCE [LARGE SCALE GENOMIC DNA]</scope>
    <source>
        <strain evidence="36">af_0058</strain>
        <strain evidence="19">Af_0058</strain>
    </source>
</reference>
<evidence type="ECO:0000313" key="9">
    <source>
        <dbReference type="EMBL" id="RGR51514.1"/>
    </source>
</evidence>
<evidence type="ECO:0000313" key="22">
    <source>
        <dbReference type="Proteomes" id="UP000095413"/>
    </source>
</evidence>
<dbReference type="PANTHER" id="PTHR11527">
    <property type="entry name" value="HEAT-SHOCK PROTEIN 20 FAMILY MEMBER"/>
    <property type="match status" value="1"/>
</dbReference>
<dbReference type="Proteomes" id="UP000284644">
    <property type="component" value="Unassembled WGS sequence"/>
</dbReference>
<evidence type="ECO:0000313" key="6">
    <source>
        <dbReference type="EMBL" id="RGN01976.1"/>
    </source>
</evidence>
<dbReference type="Proteomes" id="UP000284267">
    <property type="component" value="Unassembled WGS sequence"/>
</dbReference>
<evidence type="ECO:0000313" key="26">
    <source>
        <dbReference type="Proteomes" id="UP000265828"/>
    </source>
</evidence>
<dbReference type="Proteomes" id="UP000095409">
    <property type="component" value="Unassembled WGS sequence"/>
</dbReference>
<evidence type="ECO:0000259" key="3">
    <source>
        <dbReference type="PROSITE" id="PS01031"/>
    </source>
</evidence>
<dbReference type="EMBL" id="QROS01000001">
    <property type="protein sequence ID" value="RHL50120.1"/>
    <property type="molecule type" value="Genomic_DNA"/>
</dbReference>
<dbReference type="EMBL" id="RCXQ01000015">
    <property type="protein sequence ID" value="RYT63515.1"/>
    <property type="molecule type" value="Genomic_DNA"/>
</dbReference>
<dbReference type="Proteomes" id="UP000265828">
    <property type="component" value="Unassembled WGS sequence"/>
</dbReference>
<dbReference type="Proteomes" id="UP000293506">
    <property type="component" value="Unassembled WGS sequence"/>
</dbReference>
<dbReference type="PROSITE" id="PS01031">
    <property type="entry name" value="SHSP"/>
    <property type="match status" value="1"/>
</dbReference>
<name>A0A174HDG5_9FIRM</name>
<evidence type="ECO:0000313" key="27">
    <source>
        <dbReference type="Proteomes" id="UP000283585"/>
    </source>
</evidence>
<dbReference type="Proteomes" id="UP000285839">
    <property type="component" value="Unassembled WGS sequence"/>
</dbReference>
<dbReference type="EMBL" id="QSKO01000011">
    <property type="protein sequence ID" value="RHE74876.1"/>
    <property type="molecule type" value="Genomic_DNA"/>
</dbReference>
<evidence type="ECO:0000313" key="33">
    <source>
        <dbReference type="Proteomes" id="UP000284644"/>
    </source>
</evidence>
<organism evidence="4 21">
    <name type="scientific">Blautia obeum</name>
    <dbReference type="NCBI Taxonomy" id="40520"/>
    <lineage>
        <taxon>Bacteria</taxon>
        <taxon>Bacillati</taxon>
        <taxon>Bacillota</taxon>
        <taxon>Clostridia</taxon>
        <taxon>Lachnospirales</taxon>
        <taxon>Lachnospiraceae</taxon>
        <taxon>Blautia</taxon>
    </lineage>
</organism>
<evidence type="ECO:0000256" key="1">
    <source>
        <dbReference type="PROSITE-ProRule" id="PRU00285"/>
    </source>
</evidence>
<dbReference type="AlphaFoldDB" id="A0A174HDG5"/>
<evidence type="ECO:0000313" key="32">
    <source>
        <dbReference type="Proteomes" id="UP000284267"/>
    </source>
</evidence>
<evidence type="ECO:0000313" key="36">
    <source>
        <dbReference type="Proteomes" id="UP000293506"/>
    </source>
</evidence>
<evidence type="ECO:0000313" key="20">
    <source>
        <dbReference type="EMBL" id="VUX03446.1"/>
    </source>
</evidence>
<evidence type="ECO:0000313" key="16">
    <source>
        <dbReference type="EMBL" id="RHH16280.1"/>
    </source>
</evidence>
<comment type="similarity">
    <text evidence="1 2">Belongs to the small heat shock protein (HSP20) family.</text>
</comment>
<evidence type="ECO:0000313" key="37">
    <source>
        <dbReference type="Proteomes" id="UP000409147"/>
    </source>
</evidence>
<evidence type="ECO:0000313" key="31">
    <source>
        <dbReference type="Proteomes" id="UP000284242"/>
    </source>
</evidence>
<dbReference type="InterPro" id="IPR008978">
    <property type="entry name" value="HSP20-like_chaperone"/>
</dbReference>
<dbReference type="Gene3D" id="2.60.40.790">
    <property type="match status" value="1"/>
</dbReference>
<dbReference type="Proteomes" id="UP000409147">
    <property type="component" value="Unassembled WGS sequence"/>
</dbReference>